<sequence>MVEITDSISKILSRYSQHGYAILTYCDISLEFTNQTLHDHLQIMIHKFPVLKQYIIEKNSDLFLEIIGLLPLYTQSNVYDSLVHRCDYIYTNIIGPTYDMVEDIHFLTLAKHKEIVFNIISSNDRIIQDKSRFEKCIYMAYENLTKTEA</sequence>
<evidence type="ECO:0000313" key="1">
    <source>
        <dbReference type="EMBL" id="QHS91282.1"/>
    </source>
</evidence>
<protein>
    <submittedName>
        <fullName evidence="1">Uncharacterized protein</fullName>
    </submittedName>
</protein>
<name>A0A6C0BGZ9_9ZZZZ</name>
<proteinExistence type="predicted"/>
<dbReference type="AlphaFoldDB" id="A0A6C0BGZ9"/>
<reference evidence="1" key="1">
    <citation type="journal article" date="2020" name="Nature">
        <title>Giant virus diversity and host interactions through global metagenomics.</title>
        <authorList>
            <person name="Schulz F."/>
            <person name="Roux S."/>
            <person name="Paez-Espino D."/>
            <person name="Jungbluth S."/>
            <person name="Walsh D.A."/>
            <person name="Denef V.J."/>
            <person name="McMahon K.D."/>
            <person name="Konstantinidis K.T."/>
            <person name="Eloe-Fadrosh E.A."/>
            <person name="Kyrpides N.C."/>
            <person name="Woyke T."/>
        </authorList>
    </citation>
    <scope>NUCLEOTIDE SEQUENCE</scope>
    <source>
        <strain evidence="1">GVMAG-M-3300013004-44</strain>
    </source>
</reference>
<dbReference type="EMBL" id="MN739157">
    <property type="protein sequence ID" value="QHS91282.1"/>
    <property type="molecule type" value="Genomic_DNA"/>
</dbReference>
<organism evidence="1">
    <name type="scientific">viral metagenome</name>
    <dbReference type="NCBI Taxonomy" id="1070528"/>
    <lineage>
        <taxon>unclassified sequences</taxon>
        <taxon>metagenomes</taxon>
        <taxon>organismal metagenomes</taxon>
    </lineage>
</organism>
<accession>A0A6C0BGZ9</accession>